<name>A0A8S5V233_9CAUD</name>
<proteinExistence type="predicted"/>
<dbReference type="EMBL" id="BK016182">
    <property type="protein sequence ID" value="DAG00777.1"/>
    <property type="molecule type" value="Genomic_DNA"/>
</dbReference>
<protein>
    <submittedName>
        <fullName evidence="1">Uncharacterized protein</fullName>
    </submittedName>
</protein>
<accession>A0A8S5V233</accession>
<organism evidence="1">
    <name type="scientific">Myoviridae sp. ctJ2i1</name>
    <dbReference type="NCBI Taxonomy" id="2825079"/>
    <lineage>
        <taxon>Viruses</taxon>
        <taxon>Duplodnaviria</taxon>
        <taxon>Heunggongvirae</taxon>
        <taxon>Uroviricota</taxon>
        <taxon>Caudoviricetes</taxon>
    </lineage>
</organism>
<sequence length="61" mass="7491">MTEITNEKLSDAVFKYDNYKFDDLIQYLTCENFEEEYHTYMYTDGLCYYYYYLSLGLICNL</sequence>
<evidence type="ECO:0000313" key="1">
    <source>
        <dbReference type="EMBL" id="DAG00777.1"/>
    </source>
</evidence>
<reference evidence="1" key="1">
    <citation type="journal article" date="2021" name="Proc. Natl. Acad. Sci. U.S.A.">
        <title>A Catalog of Tens of Thousands of Viruses from Human Metagenomes Reveals Hidden Associations with Chronic Diseases.</title>
        <authorList>
            <person name="Tisza M.J."/>
            <person name="Buck C.B."/>
        </authorList>
    </citation>
    <scope>NUCLEOTIDE SEQUENCE</scope>
    <source>
        <strain evidence="1">CtJ2i1</strain>
    </source>
</reference>